<name>A0A0B2Q5Z2_GLYSO</name>
<keyword evidence="5 7" id="KW-1133">Transmembrane helix</keyword>
<dbReference type="InterPro" id="IPR050173">
    <property type="entry name" value="ABC_transporter_C-like"/>
</dbReference>
<keyword evidence="6 7" id="KW-0472">Membrane</keyword>
<dbReference type="EMBL" id="KN661259">
    <property type="protein sequence ID" value="KHN15222.1"/>
    <property type="molecule type" value="Genomic_DNA"/>
</dbReference>
<dbReference type="InterPro" id="IPR036640">
    <property type="entry name" value="ABC1_TM_sf"/>
</dbReference>
<dbReference type="GO" id="GO:0140359">
    <property type="term" value="F:ABC-type transporter activity"/>
    <property type="evidence" value="ECO:0007669"/>
    <property type="project" value="InterPro"/>
</dbReference>
<dbReference type="AlphaFoldDB" id="A0A0B2Q5Z2"/>
<evidence type="ECO:0000256" key="2">
    <source>
        <dbReference type="ARBA" id="ARBA00022692"/>
    </source>
</evidence>
<dbReference type="Gene3D" id="1.20.1560.10">
    <property type="entry name" value="ABC transporter type 1, transmembrane domain"/>
    <property type="match status" value="1"/>
</dbReference>
<dbReference type="PROSITE" id="PS50929">
    <property type="entry name" value="ABC_TM1F"/>
    <property type="match status" value="1"/>
</dbReference>
<accession>A0A0B2Q5Z2</accession>
<gene>
    <name evidence="9" type="ORF">glysoja_042496</name>
</gene>
<dbReference type="GO" id="GO:0016020">
    <property type="term" value="C:membrane"/>
    <property type="evidence" value="ECO:0007669"/>
    <property type="project" value="InterPro"/>
</dbReference>
<proteinExistence type="predicted"/>
<keyword evidence="2 7" id="KW-0812">Transmembrane</keyword>
<evidence type="ECO:0000313" key="9">
    <source>
        <dbReference type="EMBL" id="KHN15222.1"/>
    </source>
</evidence>
<dbReference type="Proteomes" id="UP000053555">
    <property type="component" value="Unassembled WGS sequence"/>
</dbReference>
<keyword evidence="4" id="KW-0067">ATP-binding</keyword>
<reference evidence="9" key="1">
    <citation type="submission" date="2014-07" db="EMBL/GenBank/DDBJ databases">
        <title>Identification of a novel salt tolerance gene in wild soybean by whole-genome sequencing.</title>
        <authorList>
            <person name="Lam H.-M."/>
            <person name="Qi X."/>
            <person name="Li M.-W."/>
            <person name="Liu X."/>
            <person name="Xie M."/>
            <person name="Ni M."/>
            <person name="Xu X."/>
        </authorList>
    </citation>
    <scope>NUCLEOTIDE SEQUENCE [LARGE SCALE GENOMIC DNA]</scope>
    <source>
        <tissue evidence="9">Root</tissue>
    </source>
</reference>
<evidence type="ECO:0000256" key="5">
    <source>
        <dbReference type="ARBA" id="ARBA00022989"/>
    </source>
</evidence>
<feature type="transmembrane region" description="Helical" evidence="7">
    <location>
        <begin position="22"/>
        <end position="43"/>
    </location>
</feature>
<feature type="domain" description="ABC transmembrane type-1" evidence="8">
    <location>
        <begin position="1"/>
        <end position="77"/>
    </location>
</feature>
<dbReference type="SUPFAM" id="SSF90123">
    <property type="entry name" value="ABC transporter transmembrane region"/>
    <property type="match status" value="1"/>
</dbReference>
<dbReference type="PANTHER" id="PTHR24223">
    <property type="entry name" value="ATP-BINDING CASSETTE SUB-FAMILY C"/>
    <property type="match status" value="1"/>
</dbReference>
<evidence type="ECO:0000256" key="3">
    <source>
        <dbReference type="ARBA" id="ARBA00022741"/>
    </source>
</evidence>
<evidence type="ECO:0000259" key="8">
    <source>
        <dbReference type="PROSITE" id="PS50929"/>
    </source>
</evidence>
<keyword evidence="3" id="KW-0547">Nucleotide-binding</keyword>
<evidence type="ECO:0000256" key="1">
    <source>
        <dbReference type="ARBA" id="ARBA00022448"/>
    </source>
</evidence>
<evidence type="ECO:0000256" key="6">
    <source>
        <dbReference type="ARBA" id="ARBA00023136"/>
    </source>
</evidence>
<organism evidence="9">
    <name type="scientific">Glycine soja</name>
    <name type="common">Wild soybean</name>
    <dbReference type="NCBI Taxonomy" id="3848"/>
    <lineage>
        <taxon>Eukaryota</taxon>
        <taxon>Viridiplantae</taxon>
        <taxon>Streptophyta</taxon>
        <taxon>Embryophyta</taxon>
        <taxon>Tracheophyta</taxon>
        <taxon>Spermatophyta</taxon>
        <taxon>Magnoliopsida</taxon>
        <taxon>eudicotyledons</taxon>
        <taxon>Gunneridae</taxon>
        <taxon>Pentapetalae</taxon>
        <taxon>rosids</taxon>
        <taxon>fabids</taxon>
        <taxon>Fabales</taxon>
        <taxon>Fabaceae</taxon>
        <taxon>Papilionoideae</taxon>
        <taxon>50 kb inversion clade</taxon>
        <taxon>NPAAA clade</taxon>
        <taxon>indigoferoid/millettioid clade</taxon>
        <taxon>Phaseoleae</taxon>
        <taxon>Glycine</taxon>
        <taxon>Glycine subgen. Soja</taxon>
    </lineage>
</organism>
<dbReference type="InterPro" id="IPR011527">
    <property type="entry name" value="ABC1_TM_dom"/>
</dbReference>
<dbReference type="GO" id="GO:0005524">
    <property type="term" value="F:ATP binding"/>
    <property type="evidence" value="ECO:0007669"/>
    <property type="project" value="UniProtKB-KW"/>
</dbReference>
<evidence type="ECO:0000256" key="4">
    <source>
        <dbReference type="ARBA" id="ARBA00022840"/>
    </source>
</evidence>
<sequence>MGSNYWISWATKQKGRVNNKQLMGTFALLSFGGTIFILGRIVLMAANAMETAQHLFLGMITSFFRAPVSYFDTTPSS</sequence>
<dbReference type="PANTHER" id="PTHR24223:SF222">
    <property type="entry name" value="OS01G0902100 PROTEIN"/>
    <property type="match status" value="1"/>
</dbReference>
<keyword evidence="1" id="KW-0813">Transport</keyword>
<protein>
    <submittedName>
        <fullName evidence="9">ABC transporter C family member 5</fullName>
    </submittedName>
</protein>
<evidence type="ECO:0000256" key="7">
    <source>
        <dbReference type="SAM" id="Phobius"/>
    </source>
</evidence>